<keyword evidence="2" id="KW-0808">Transferase</keyword>
<protein>
    <submittedName>
        <fullName evidence="5">Glycosyltransferase involved in cell wall biosynthesis</fullName>
    </submittedName>
</protein>
<dbReference type="RefSeq" id="WP_192750626.1">
    <property type="nucleotide sequence ID" value="NZ_BAABJL010000147.1"/>
</dbReference>
<evidence type="ECO:0000259" key="3">
    <source>
        <dbReference type="Pfam" id="PF00534"/>
    </source>
</evidence>
<name>A0A927RIT0_9ACTN</name>
<dbReference type="EMBL" id="JADBEM010000001">
    <property type="protein sequence ID" value="MBE1606511.1"/>
    <property type="molecule type" value="Genomic_DNA"/>
</dbReference>
<comment type="caution">
    <text evidence="5">The sequence shown here is derived from an EMBL/GenBank/DDBJ whole genome shotgun (WGS) entry which is preliminary data.</text>
</comment>
<gene>
    <name evidence="5" type="ORF">HEB94_003359</name>
</gene>
<dbReference type="AlphaFoldDB" id="A0A927RIT0"/>
<keyword evidence="6" id="KW-1185">Reference proteome</keyword>
<accession>A0A927RIT0</accession>
<keyword evidence="1" id="KW-0328">Glycosyltransferase</keyword>
<sequence>MKVAIDASFLGEARGGDETFLRGLMAGLALRADPADRFEVFTADGALPAEVATAPGFTASRMRPRPGPWHFVQTLPAQLRRARPDLLVTVTHAPIGGPIPAALTIGDLSFEHRPRDYPLVTALRLRTLVRRHARSAAVVLVPSEYTRADVVASYGVAPEAVRVVPNQVAAPPRLDARATAEADSWLASSGVRPPFLLYLGNLHPRKNVPLLIRSFLRAQRANPDLRGHRLVIAGRRWFRGDAEQEAAAGSDQVVFLGRVSDAVRSRLLGSAEAVAYVSLFEGFGLPPLEAMAHGTPVLTSQVTSLPEVCGDAALLVDPLDGEAVTAGLTRILTDAALREQLRVAGPRRAAGFDIDRVGAAAVDALRWGLARGRGSAGAERPVRST</sequence>
<dbReference type="GO" id="GO:0016757">
    <property type="term" value="F:glycosyltransferase activity"/>
    <property type="evidence" value="ECO:0007669"/>
    <property type="project" value="UniProtKB-KW"/>
</dbReference>
<dbReference type="GO" id="GO:0009103">
    <property type="term" value="P:lipopolysaccharide biosynthetic process"/>
    <property type="evidence" value="ECO:0007669"/>
    <property type="project" value="TreeGrafter"/>
</dbReference>
<dbReference type="PANTHER" id="PTHR46401">
    <property type="entry name" value="GLYCOSYLTRANSFERASE WBBK-RELATED"/>
    <property type="match status" value="1"/>
</dbReference>
<proteinExistence type="predicted"/>
<evidence type="ECO:0000259" key="4">
    <source>
        <dbReference type="Pfam" id="PF13439"/>
    </source>
</evidence>
<evidence type="ECO:0000256" key="1">
    <source>
        <dbReference type="ARBA" id="ARBA00022676"/>
    </source>
</evidence>
<feature type="domain" description="Glycosyltransferase subfamily 4-like N-terminal" evidence="4">
    <location>
        <begin position="16"/>
        <end position="167"/>
    </location>
</feature>
<dbReference type="Proteomes" id="UP000638648">
    <property type="component" value="Unassembled WGS sequence"/>
</dbReference>
<dbReference type="Pfam" id="PF13439">
    <property type="entry name" value="Glyco_transf_4"/>
    <property type="match status" value="1"/>
</dbReference>
<reference evidence="5" key="1">
    <citation type="submission" date="2020-10" db="EMBL/GenBank/DDBJ databases">
        <title>Sequencing the genomes of 1000 actinobacteria strains.</title>
        <authorList>
            <person name="Klenk H.-P."/>
        </authorList>
    </citation>
    <scope>NUCLEOTIDE SEQUENCE</scope>
    <source>
        <strain evidence="5">DSM 45354</strain>
    </source>
</reference>
<dbReference type="InterPro" id="IPR001296">
    <property type="entry name" value="Glyco_trans_1"/>
</dbReference>
<dbReference type="Pfam" id="PF00534">
    <property type="entry name" value="Glycos_transf_1"/>
    <property type="match status" value="1"/>
</dbReference>
<dbReference type="CDD" id="cd03809">
    <property type="entry name" value="GT4_MtfB-like"/>
    <property type="match status" value="1"/>
</dbReference>
<dbReference type="SUPFAM" id="SSF53756">
    <property type="entry name" value="UDP-Glycosyltransferase/glycogen phosphorylase"/>
    <property type="match status" value="1"/>
</dbReference>
<evidence type="ECO:0000256" key="2">
    <source>
        <dbReference type="ARBA" id="ARBA00022679"/>
    </source>
</evidence>
<evidence type="ECO:0000313" key="5">
    <source>
        <dbReference type="EMBL" id="MBE1606511.1"/>
    </source>
</evidence>
<feature type="domain" description="Glycosyl transferase family 1" evidence="3">
    <location>
        <begin position="192"/>
        <end position="345"/>
    </location>
</feature>
<dbReference type="PANTHER" id="PTHR46401:SF2">
    <property type="entry name" value="GLYCOSYLTRANSFERASE WBBK-RELATED"/>
    <property type="match status" value="1"/>
</dbReference>
<dbReference type="InterPro" id="IPR028098">
    <property type="entry name" value="Glyco_trans_4-like_N"/>
</dbReference>
<dbReference type="Gene3D" id="3.40.50.2000">
    <property type="entry name" value="Glycogen Phosphorylase B"/>
    <property type="match status" value="2"/>
</dbReference>
<evidence type="ECO:0000313" key="6">
    <source>
        <dbReference type="Proteomes" id="UP000638648"/>
    </source>
</evidence>
<organism evidence="5 6">
    <name type="scientific">Actinopolymorpha pittospori</name>
    <dbReference type="NCBI Taxonomy" id="648752"/>
    <lineage>
        <taxon>Bacteria</taxon>
        <taxon>Bacillati</taxon>
        <taxon>Actinomycetota</taxon>
        <taxon>Actinomycetes</taxon>
        <taxon>Propionibacteriales</taxon>
        <taxon>Actinopolymorphaceae</taxon>
        <taxon>Actinopolymorpha</taxon>
    </lineage>
</organism>